<name>A0A0C3CWQ4_OIDMZ</name>
<protein>
    <recommendedName>
        <fullName evidence="6">Phosphogluconate dehydrogenase NAD-binding putative C-terminal domain-containing protein</fullName>
    </recommendedName>
</protein>
<dbReference type="HOGENOM" id="CLU_052530_0_1_1"/>
<evidence type="ECO:0000259" key="2">
    <source>
        <dbReference type="Pfam" id="PF03446"/>
    </source>
</evidence>
<sequence length="311" mass="33657">MATIGIISIGEMGLGIGKLLKAHGFRVVTNASDRSEATKLRAGAAEIDLLPTDEDVTQQCDYILSIVPPRDAFATAQRIFTAAQTTDKQTPLYYLDLNAVSPHTARQTATLFSSSPIIQLIDGGIIGGVPHAKPASEDGIISWHCPNLIVSGPHHIPDAALAKVLNIHHLNDTIGAATGLKMCFAVTTKGFVSLAIQSFTTAYNLDVLDHLQHYLEKYNPSTLKLAENGLVTMPPKAYRWVHEMLEISETMSDDGGFGRELFQGVAEVYRVVAEDSDLGLEKPGARVRGKTVQDVVELLSQGMKAKKLKKE</sequence>
<evidence type="ECO:0008006" key="6">
    <source>
        <dbReference type="Google" id="ProtNLM"/>
    </source>
</evidence>
<dbReference type="GO" id="GO:0003677">
    <property type="term" value="F:DNA binding"/>
    <property type="evidence" value="ECO:0007669"/>
    <property type="project" value="TreeGrafter"/>
</dbReference>
<dbReference type="InterPro" id="IPR051265">
    <property type="entry name" value="HIBADH-related_NP60_sf"/>
</dbReference>
<evidence type="ECO:0000259" key="3">
    <source>
        <dbReference type="Pfam" id="PF09130"/>
    </source>
</evidence>
<dbReference type="PANTHER" id="PTHR43580:SF2">
    <property type="entry name" value="CYTOKINE-LIKE NUCLEAR FACTOR N-PAC"/>
    <property type="match status" value="1"/>
</dbReference>
<dbReference type="Pfam" id="PF09130">
    <property type="entry name" value="DUF1932"/>
    <property type="match status" value="1"/>
</dbReference>
<accession>A0A0C3CWQ4</accession>
<reference evidence="5" key="2">
    <citation type="submission" date="2015-01" db="EMBL/GenBank/DDBJ databases">
        <title>Evolutionary Origins and Diversification of the Mycorrhizal Mutualists.</title>
        <authorList>
            <consortium name="DOE Joint Genome Institute"/>
            <consortium name="Mycorrhizal Genomics Consortium"/>
            <person name="Kohler A."/>
            <person name="Kuo A."/>
            <person name="Nagy L.G."/>
            <person name="Floudas D."/>
            <person name="Copeland A."/>
            <person name="Barry K.W."/>
            <person name="Cichocki N."/>
            <person name="Veneault-Fourrey C."/>
            <person name="LaButti K."/>
            <person name="Lindquist E.A."/>
            <person name="Lipzen A."/>
            <person name="Lundell T."/>
            <person name="Morin E."/>
            <person name="Murat C."/>
            <person name="Riley R."/>
            <person name="Ohm R."/>
            <person name="Sun H."/>
            <person name="Tunlid A."/>
            <person name="Henrissat B."/>
            <person name="Grigoriev I.V."/>
            <person name="Hibbett D.S."/>
            <person name="Martin F."/>
        </authorList>
    </citation>
    <scope>NUCLEOTIDE SEQUENCE [LARGE SCALE GENOMIC DNA]</scope>
    <source>
        <strain evidence="5">Zn</strain>
    </source>
</reference>
<evidence type="ECO:0000313" key="5">
    <source>
        <dbReference type="Proteomes" id="UP000054321"/>
    </source>
</evidence>
<dbReference type="Gene3D" id="3.40.50.720">
    <property type="entry name" value="NAD(P)-binding Rossmann-like Domain"/>
    <property type="match status" value="1"/>
</dbReference>
<feature type="domain" description="6-phosphogluconate dehydrogenase NADP-binding" evidence="2">
    <location>
        <begin position="3"/>
        <end position="133"/>
    </location>
</feature>
<dbReference type="Gene3D" id="1.10.1040.10">
    <property type="entry name" value="N-(1-d-carboxylethyl)-l-norvaline Dehydrogenase, domain 2"/>
    <property type="match status" value="1"/>
</dbReference>
<dbReference type="OrthoDB" id="9988102at2759"/>
<proteinExistence type="inferred from homology"/>
<reference evidence="4 5" key="1">
    <citation type="submission" date="2014-04" db="EMBL/GenBank/DDBJ databases">
        <authorList>
            <consortium name="DOE Joint Genome Institute"/>
            <person name="Kuo A."/>
            <person name="Martino E."/>
            <person name="Perotto S."/>
            <person name="Kohler A."/>
            <person name="Nagy L.G."/>
            <person name="Floudas D."/>
            <person name="Copeland A."/>
            <person name="Barry K.W."/>
            <person name="Cichocki N."/>
            <person name="Veneault-Fourrey C."/>
            <person name="LaButti K."/>
            <person name="Lindquist E.A."/>
            <person name="Lipzen A."/>
            <person name="Lundell T."/>
            <person name="Morin E."/>
            <person name="Murat C."/>
            <person name="Sun H."/>
            <person name="Tunlid A."/>
            <person name="Henrissat B."/>
            <person name="Grigoriev I.V."/>
            <person name="Hibbett D.S."/>
            <person name="Martin F."/>
            <person name="Nordberg H.P."/>
            <person name="Cantor M.N."/>
            <person name="Hua S.X."/>
        </authorList>
    </citation>
    <scope>NUCLEOTIDE SEQUENCE [LARGE SCALE GENOMIC DNA]</scope>
    <source>
        <strain evidence="4 5">Zn</strain>
    </source>
</reference>
<dbReference type="InterPro" id="IPR006115">
    <property type="entry name" value="6PGDH_NADP-bd"/>
</dbReference>
<evidence type="ECO:0000313" key="4">
    <source>
        <dbReference type="EMBL" id="KIM94102.1"/>
    </source>
</evidence>
<dbReference type="EMBL" id="KN832891">
    <property type="protein sequence ID" value="KIM94102.1"/>
    <property type="molecule type" value="Genomic_DNA"/>
</dbReference>
<comment type="similarity">
    <text evidence="1">Belongs to the HIBADH-related family. NP60 subfamily.</text>
</comment>
<dbReference type="Pfam" id="PF03446">
    <property type="entry name" value="NAD_binding_2"/>
    <property type="match status" value="1"/>
</dbReference>
<dbReference type="SUPFAM" id="SSF51735">
    <property type="entry name" value="NAD(P)-binding Rossmann-fold domains"/>
    <property type="match status" value="1"/>
</dbReference>
<dbReference type="GO" id="GO:0140673">
    <property type="term" value="P:transcription elongation-coupled chromatin remodeling"/>
    <property type="evidence" value="ECO:0007669"/>
    <property type="project" value="TreeGrafter"/>
</dbReference>
<keyword evidence="5" id="KW-1185">Reference proteome</keyword>
<dbReference type="AlphaFoldDB" id="A0A0C3CWQ4"/>
<dbReference type="InterPro" id="IPR036291">
    <property type="entry name" value="NAD(P)-bd_dom_sf"/>
</dbReference>
<dbReference type="InParanoid" id="A0A0C3CWQ4"/>
<dbReference type="SUPFAM" id="SSF48179">
    <property type="entry name" value="6-phosphogluconate dehydrogenase C-terminal domain-like"/>
    <property type="match status" value="1"/>
</dbReference>
<dbReference type="GO" id="GO:0000785">
    <property type="term" value="C:chromatin"/>
    <property type="evidence" value="ECO:0007669"/>
    <property type="project" value="TreeGrafter"/>
</dbReference>
<feature type="domain" description="Phosphogluconate dehydrogenase NAD-binding putative C-terminal" evidence="3">
    <location>
        <begin position="202"/>
        <end position="272"/>
    </location>
</feature>
<dbReference type="GO" id="GO:0050661">
    <property type="term" value="F:NADP binding"/>
    <property type="evidence" value="ECO:0007669"/>
    <property type="project" value="InterPro"/>
</dbReference>
<evidence type="ECO:0000256" key="1">
    <source>
        <dbReference type="ARBA" id="ARBA00007598"/>
    </source>
</evidence>
<organism evidence="4 5">
    <name type="scientific">Oidiodendron maius (strain Zn)</name>
    <dbReference type="NCBI Taxonomy" id="913774"/>
    <lineage>
        <taxon>Eukaryota</taxon>
        <taxon>Fungi</taxon>
        <taxon>Dikarya</taxon>
        <taxon>Ascomycota</taxon>
        <taxon>Pezizomycotina</taxon>
        <taxon>Leotiomycetes</taxon>
        <taxon>Leotiomycetes incertae sedis</taxon>
        <taxon>Myxotrichaceae</taxon>
        <taxon>Oidiodendron</taxon>
    </lineage>
</organism>
<dbReference type="InterPro" id="IPR013328">
    <property type="entry name" value="6PGD_dom2"/>
</dbReference>
<dbReference type="InterPro" id="IPR008927">
    <property type="entry name" value="6-PGluconate_DH-like_C_sf"/>
</dbReference>
<dbReference type="STRING" id="913774.A0A0C3CWQ4"/>
<dbReference type="PANTHER" id="PTHR43580">
    <property type="entry name" value="OXIDOREDUCTASE GLYR1-RELATED"/>
    <property type="match status" value="1"/>
</dbReference>
<dbReference type="GO" id="GO:0031491">
    <property type="term" value="F:nucleosome binding"/>
    <property type="evidence" value="ECO:0007669"/>
    <property type="project" value="TreeGrafter"/>
</dbReference>
<dbReference type="InterPro" id="IPR015814">
    <property type="entry name" value="Pgluconate_DH_NAD-bd_C"/>
</dbReference>
<gene>
    <name evidence="4" type="ORF">OIDMADRAFT_45897</name>
</gene>
<dbReference type="Proteomes" id="UP000054321">
    <property type="component" value="Unassembled WGS sequence"/>
</dbReference>